<dbReference type="Proteomes" id="UP000077115">
    <property type="component" value="Unassembled WGS sequence"/>
</dbReference>
<dbReference type="PANTHER" id="PTHR12458">
    <property type="entry name" value="ORF PROTEIN"/>
    <property type="match status" value="1"/>
</dbReference>
<evidence type="ECO:0000259" key="2">
    <source>
        <dbReference type="Pfam" id="PF05018"/>
    </source>
</evidence>
<dbReference type="InterPro" id="IPR040441">
    <property type="entry name" value="CFA20/CFAP20DC"/>
</dbReference>
<dbReference type="Pfam" id="PF05018">
    <property type="entry name" value="CFA20_dom"/>
    <property type="match status" value="1"/>
</dbReference>
<name>A0A177WAD3_BATDL</name>
<feature type="compositionally biased region" description="Low complexity" evidence="1">
    <location>
        <begin position="792"/>
        <end position="805"/>
    </location>
</feature>
<feature type="compositionally biased region" description="Polar residues" evidence="1">
    <location>
        <begin position="591"/>
        <end position="604"/>
    </location>
</feature>
<gene>
    <name evidence="3" type="ORF">BDEG_21082</name>
</gene>
<dbReference type="eggNOG" id="KOG3213">
    <property type="taxonomic scope" value="Eukaryota"/>
</dbReference>
<dbReference type="VEuPathDB" id="FungiDB:BDEG_21082"/>
<feature type="compositionally biased region" description="Basic and acidic residues" evidence="1">
    <location>
        <begin position="276"/>
        <end position="297"/>
    </location>
</feature>
<protein>
    <recommendedName>
        <fullName evidence="2">CFA20 domain-containing protein</fullName>
    </recommendedName>
</protein>
<feature type="domain" description="CFA20" evidence="2">
    <location>
        <begin position="1"/>
        <end position="171"/>
    </location>
</feature>
<feature type="compositionally biased region" description="Low complexity" evidence="1">
    <location>
        <begin position="300"/>
        <end position="319"/>
    </location>
</feature>
<dbReference type="OrthoDB" id="10261083at2759"/>
<dbReference type="STRING" id="403673.A0A177WAD3"/>
<feature type="region of interest" description="Disordered" evidence="1">
    <location>
        <begin position="256"/>
        <end position="323"/>
    </location>
</feature>
<sequence>MFKNEYQGGPSFEIFSSQGSNTSLLQWKLHNKSSIKKQFEKDLKGYCYSCEGLGKLTFPKDDRQKAYLIQSFLVLQICIPQGKAMSIELAVSDLNSNNRRFFLSSAHKEIKATALHCSIPLVVAKRGTWLNFCLDLVSLVSDNYHGQTFRSLDSITLLGNFRLRRIFTLEKQPPDTTNENYNDPMPLLLHNVEPLPKSLEFPFGVSYSTQVLNMHRIAYMAIERQISANEIRQAHSVAIPLYTPLQNIAFDKHIDNPIPSVRKSKSRASILSIKTPDSHSSRHEKHNDLTHVSEQKTAKSTRLSSSTSDRSSTRYSDVSTKMRLHQDSSIKPLDLKESIIRSSTPLKLPPILPAHSEHAIHSKNNDSTVGNSRHAYLSDFPTSADTLAIFSSDNQSNSIPNRKISVYNPELYTDDNEELQGWSHRGSFDENPTFDDSTMYQSDSLQVFDARNTPSPTSRLQKEIDDYLCQNDTTHSLSTAFHDGTLSSKPIKSPSQIIKSIDNPDNALQLESVYSHSEIHGTTSVPLHHSMKRQNAFISLEVLPEIKSIKNTSSASVMQSDLPMPFCHSRKSTSQSSISSPVLSHKSSLSPQINAASHSLSPRLSQLRSHIPVPTTKKSSQCIDMNNGFVEDTMKHNVLELSPVPSPCFGKATMNLESTNLKSTSSIESLVHKKSPTFLETNMSAYDTVSSRKLESPTCFKRTLSSISDSKDRSFNALNTDIKLLYNKDTNFDSSAITVNSSFALNPVHQLKEICKLDSLIEDPLLNVAPAAELDNAMEPRSRTSSIENEQNSLSSSQHDNSSENFMQNEKPTMHLKIDSSTNHTTASKIDMHTSIKVHDQSINGTMLQGISSDAFGIQQTSLVDSLIGFSENCLPTKKSIIADPNDDAVKALDALVIFDENGAEQQLVFESDASLDDNVCTYSSIPEEKKDIADLEEVAGDSADETLELEFDEKLNCYRDPLTGKLYDIDV</sequence>
<dbReference type="EMBL" id="DS022300">
    <property type="protein sequence ID" value="OAJ36993.1"/>
    <property type="molecule type" value="Genomic_DNA"/>
</dbReference>
<feature type="region of interest" description="Disordered" evidence="1">
    <location>
        <begin position="568"/>
        <end position="604"/>
    </location>
</feature>
<accession>A0A177WAD3</accession>
<evidence type="ECO:0000313" key="3">
    <source>
        <dbReference type="EMBL" id="OAJ36993.1"/>
    </source>
</evidence>
<proteinExistence type="predicted"/>
<feature type="region of interest" description="Disordered" evidence="1">
    <location>
        <begin position="776"/>
        <end position="806"/>
    </location>
</feature>
<feature type="compositionally biased region" description="Low complexity" evidence="1">
    <location>
        <begin position="572"/>
        <end position="590"/>
    </location>
</feature>
<dbReference type="AlphaFoldDB" id="A0A177WAD3"/>
<organism evidence="3 4">
    <name type="scientific">Batrachochytrium dendrobatidis (strain JEL423)</name>
    <dbReference type="NCBI Taxonomy" id="403673"/>
    <lineage>
        <taxon>Eukaryota</taxon>
        <taxon>Fungi</taxon>
        <taxon>Fungi incertae sedis</taxon>
        <taxon>Chytridiomycota</taxon>
        <taxon>Chytridiomycota incertae sedis</taxon>
        <taxon>Chytridiomycetes</taxon>
        <taxon>Rhizophydiales</taxon>
        <taxon>Rhizophydiales incertae sedis</taxon>
        <taxon>Batrachochytrium</taxon>
    </lineage>
</organism>
<reference evidence="3 4" key="1">
    <citation type="submission" date="2006-10" db="EMBL/GenBank/DDBJ databases">
        <title>The Genome Sequence of Batrachochytrium dendrobatidis JEL423.</title>
        <authorList>
            <consortium name="The Broad Institute Genome Sequencing Platform"/>
            <person name="Birren B."/>
            <person name="Lander E."/>
            <person name="Galagan J."/>
            <person name="Cuomo C."/>
            <person name="Devon K."/>
            <person name="Jaffe D."/>
            <person name="Butler J."/>
            <person name="Alvarez P."/>
            <person name="Gnerre S."/>
            <person name="Grabherr M."/>
            <person name="Kleber M."/>
            <person name="Mauceli E."/>
            <person name="Brockman W."/>
            <person name="Young S."/>
            <person name="LaButti K."/>
            <person name="Sykes S."/>
            <person name="DeCaprio D."/>
            <person name="Crawford M."/>
            <person name="Koehrsen M."/>
            <person name="Engels R."/>
            <person name="Montgomery P."/>
            <person name="Pearson M."/>
            <person name="Howarth C."/>
            <person name="Larson L."/>
            <person name="White J."/>
            <person name="O'Leary S."/>
            <person name="Kodira C."/>
            <person name="Zeng Q."/>
            <person name="Yandava C."/>
            <person name="Alvarado L."/>
            <person name="Longcore J."/>
            <person name="James T."/>
        </authorList>
    </citation>
    <scope>NUCLEOTIDE SEQUENCE [LARGE SCALE GENOMIC DNA]</scope>
    <source>
        <strain evidence="3 4">JEL423</strain>
    </source>
</reference>
<dbReference type="InterPro" id="IPR007714">
    <property type="entry name" value="CFA20_dom"/>
</dbReference>
<reference evidence="3 4" key="2">
    <citation type="submission" date="2016-05" db="EMBL/GenBank/DDBJ databases">
        <title>Lineage-specific infection strategies underlie the spectrum of fungal disease in amphibians.</title>
        <authorList>
            <person name="Cuomo C.A."/>
            <person name="Farrer R.A."/>
            <person name="James T."/>
            <person name="Longcore J."/>
            <person name="Birren B."/>
        </authorList>
    </citation>
    <scope>NUCLEOTIDE SEQUENCE [LARGE SCALE GENOMIC DNA]</scope>
    <source>
        <strain evidence="3 4">JEL423</strain>
    </source>
</reference>
<evidence type="ECO:0000313" key="4">
    <source>
        <dbReference type="Proteomes" id="UP000077115"/>
    </source>
</evidence>
<evidence type="ECO:0000256" key="1">
    <source>
        <dbReference type="SAM" id="MobiDB-lite"/>
    </source>
</evidence>